<dbReference type="RefSeq" id="WP_014798516.1">
    <property type="nucleotide sequence ID" value="NC_018018.1"/>
</dbReference>
<evidence type="ECO:0008006" key="3">
    <source>
        <dbReference type="Google" id="ProtNLM"/>
    </source>
</evidence>
<accession>I4AM94</accession>
<dbReference type="HOGENOM" id="CLU_1479987_0_0_10"/>
<dbReference type="KEGG" id="fli:Fleli_2724"/>
<sequence>MKKRTLLFGAALAAGITYWWRKPKEISFDYTFKTNFSPTVLWTYIEEAFRNSKESELWVQHLEELETTGIAAGNKVMAIYKTPMFAKVHHYYITEASYGKYFVYEPVAEHPLKGRTIVEITPTKRGCNLRWRGKYYFKGMPLAAIYLVGYFEKAFFEGLQENLYKIEPRMPQNMQVIDRVYD</sequence>
<keyword evidence="2" id="KW-1185">Reference proteome</keyword>
<gene>
    <name evidence="1" type="ordered locus">Fleli_2724</name>
</gene>
<dbReference type="SUPFAM" id="SSF55961">
    <property type="entry name" value="Bet v1-like"/>
    <property type="match status" value="1"/>
</dbReference>
<proteinExistence type="predicted"/>
<organism evidence="1 2">
    <name type="scientific">Bernardetia litoralis (strain ATCC 23117 / DSM 6794 / NBRC 15988 / NCIMB 1366 / Fx l1 / Sio-4)</name>
    <name type="common">Flexibacter litoralis</name>
    <dbReference type="NCBI Taxonomy" id="880071"/>
    <lineage>
        <taxon>Bacteria</taxon>
        <taxon>Pseudomonadati</taxon>
        <taxon>Bacteroidota</taxon>
        <taxon>Cytophagia</taxon>
        <taxon>Cytophagales</taxon>
        <taxon>Bernardetiaceae</taxon>
        <taxon>Bernardetia</taxon>
    </lineage>
</organism>
<dbReference type="AlphaFoldDB" id="I4AM94"/>
<reference evidence="2" key="1">
    <citation type="submission" date="2012-06" db="EMBL/GenBank/DDBJ databases">
        <title>The complete genome of Flexibacter litoralis DSM 6794.</title>
        <authorList>
            <person name="Lucas S."/>
            <person name="Copeland A."/>
            <person name="Lapidus A."/>
            <person name="Glavina del Rio T."/>
            <person name="Dalin E."/>
            <person name="Tice H."/>
            <person name="Bruce D."/>
            <person name="Goodwin L."/>
            <person name="Pitluck S."/>
            <person name="Peters L."/>
            <person name="Ovchinnikova G."/>
            <person name="Lu M."/>
            <person name="Kyrpides N."/>
            <person name="Mavromatis K."/>
            <person name="Ivanova N."/>
            <person name="Brettin T."/>
            <person name="Detter J.C."/>
            <person name="Han C."/>
            <person name="Larimer F."/>
            <person name="Land M."/>
            <person name="Hauser L."/>
            <person name="Markowitz V."/>
            <person name="Cheng J.-F."/>
            <person name="Hugenholtz P."/>
            <person name="Woyke T."/>
            <person name="Wu D."/>
            <person name="Spring S."/>
            <person name="Lang E."/>
            <person name="Kopitz M."/>
            <person name="Brambilla E."/>
            <person name="Klenk H.-P."/>
            <person name="Eisen J.A."/>
        </authorList>
    </citation>
    <scope>NUCLEOTIDE SEQUENCE [LARGE SCALE GENOMIC DNA]</scope>
    <source>
        <strain evidence="2">ATCC 23117 / DSM 6794 / NBRC 15988 / NCIMB 1366 / Sio-4</strain>
    </source>
</reference>
<evidence type="ECO:0000313" key="1">
    <source>
        <dbReference type="EMBL" id="AFM05079.1"/>
    </source>
</evidence>
<dbReference type="Proteomes" id="UP000006054">
    <property type="component" value="Chromosome"/>
</dbReference>
<protein>
    <recommendedName>
        <fullName evidence="3">Polyketide cyclase / dehydrase and lipid transport</fullName>
    </recommendedName>
</protein>
<evidence type="ECO:0000313" key="2">
    <source>
        <dbReference type="Proteomes" id="UP000006054"/>
    </source>
</evidence>
<dbReference type="EMBL" id="CP003345">
    <property type="protein sequence ID" value="AFM05079.1"/>
    <property type="molecule type" value="Genomic_DNA"/>
</dbReference>
<name>I4AM94_BERLS</name>